<sequence>MASTPKETTTKTEPWDGAKPYLNKYYAQADQAMSNGQPMPWQGDLIAKQSDETKRAQEMISQTAMQGSQGIKNAQNAVNNITSGAAFQNNPAANTLAQSQNWTNPGVQATQDAMKNINTNYSNPALGQAANAGNFSNAAFGLQQEQARNLAGANNPANSMLAKTANGEFLGANEYLMNDIANANKSMMDQFKNITSPQLDSQAMMAGRSGSGAAASIRNDAESTVANAMAKNATTMLGDNYARERQNMLGAQNSMGNFYNTDVANQLGANANLANTSNSQQDMRNQGTNMYGNLANATEQIRQGAVGQQLSGAGQLGQQAQAQQGMRNDAATNYWQQMLQQSGQQLAGAGMAGDMRDLDYKDADRLAGVGAQKDAYSDASLEAQIRKWDLEQNKDIMNAANMINMVTTGGYNNQTKPVQSSGLGGGLGILTALLGLL</sequence>
<protein>
    <submittedName>
        <fullName evidence="1">Uncharacterized protein</fullName>
    </submittedName>
</protein>
<dbReference type="RefSeq" id="WP_094578132.1">
    <property type="nucleotide sequence ID" value="NZ_JBHEEL010000007.1"/>
</dbReference>
<accession>A0A256F8G3</accession>
<dbReference type="AlphaFoldDB" id="A0A256F8G3"/>
<comment type="caution">
    <text evidence="1">The sequence shown here is derived from an EMBL/GenBank/DDBJ whole genome shotgun (WGS) entry which is preliminary data.</text>
</comment>
<evidence type="ECO:0000313" key="1">
    <source>
        <dbReference type="EMBL" id="OYR11169.1"/>
    </source>
</evidence>
<organism evidence="1 2">
    <name type="scientific">Brucella rhizosphaerae</name>
    <dbReference type="NCBI Taxonomy" id="571254"/>
    <lineage>
        <taxon>Bacteria</taxon>
        <taxon>Pseudomonadati</taxon>
        <taxon>Pseudomonadota</taxon>
        <taxon>Alphaproteobacteria</taxon>
        <taxon>Hyphomicrobiales</taxon>
        <taxon>Brucellaceae</taxon>
        <taxon>Brucella/Ochrobactrum group</taxon>
        <taxon>Brucella</taxon>
    </lineage>
</organism>
<name>A0A256F8G3_9HYPH</name>
<dbReference type="OrthoDB" id="8404223at2"/>
<keyword evidence="2" id="KW-1185">Reference proteome</keyword>
<evidence type="ECO:0000313" key="2">
    <source>
        <dbReference type="Proteomes" id="UP000216345"/>
    </source>
</evidence>
<reference evidence="1 2" key="1">
    <citation type="submission" date="2017-07" db="EMBL/GenBank/DDBJ databases">
        <title>Phylogenetic study on the rhizospheric bacterium Ochrobactrum sp. A44.</title>
        <authorList>
            <person name="Krzyzanowska D.M."/>
            <person name="Ossowicki A."/>
            <person name="Rajewska M."/>
            <person name="Maciag T."/>
            <person name="Kaczynski Z."/>
            <person name="Czerwicka M."/>
            <person name="Jafra S."/>
        </authorList>
    </citation>
    <scope>NUCLEOTIDE SEQUENCE [LARGE SCALE GENOMIC DNA]</scope>
    <source>
        <strain evidence="1 2">PR17</strain>
    </source>
</reference>
<proteinExistence type="predicted"/>
<dbReference type="Proteomes" id="UP000216345">
    <property type="component" value="Unassembled WGS sequence"/>
</dbReference>
<dbReference type="EMBL" id="NNRK01000033">
    <property type="protein sequence ID" value="OYR11169.1"/>
    <property type="molecule type" value="Genomic_DNA"/>
</dbReference>
<gene>
    <name evidence="1" type="ORF">CEV32_1467</name>
</gene>